<dbReference type="eggNOG" id="COG1514">
    <property type="taxonomic scope" value="Bacteria"/>
</dbReference>
<dbReference type="Gene3D" id="3.90.1140.10">
    <property type="entry name" value="Cyclic phosphodiesterase"/>
    <property type="match status" value="1"/>
</dbReference>
<proteinExistence type="inferred from homology"/>
<dbReference type="HAMAP" id="MF_01940">
    <property type="entry name" value="RNA_CPDase"/>
    <property type="match status" value="1"/>
</dbReference>
<dbReference type="GO" id="GO:0008664">
    <property type="term" value="F:RNA 2',3'-cyclic 3'-phosphodiesterase activity"/>
    <property type="evidence" value="ECO:0007669"/>
    <property type="project" value="UniProtKB-EC"/>
</dbReference>
<feature type="short sequence motif" description="HXTX 1" evidence="2">
    <location>
        <begin position="59"/>
        <end position="62"/>
    </location>
</feature>
<evidence type="ECO:0000313" key="3">
    <source>
        <dbReference type="EMBL" id="AEQ53260.1"/>
    </source>
</evidence>
<dbReference type="PATRIC" id="fig|1082931.4.peg.3225"/>
<organism evidence="3 4">
    <name type="scientific">Pelagibacterium halotolerans (strain DSM 22347 / JCM 15775 / CGMCC 1.7692 / B2)</name>
    <dbReference type="NCBI Taxonomy" id="1082931"/>
    <lineage>
        <taxon>Bacteria</taxon>
        <taxon>Pseudomonadati</taxon>
        <taxon>Pseudomonadota</taxon>
        <taxon>Alphaproteobacteria</taxon>
        <taxon>Hyphomicrobiales</taxon>
        <taxon>Devosiaceae</taxon>
        <taxon>Pelagibacterium</taxon>
    </lineage>
</organism>
<dbReference type="NCBIfam" id="TIGR02258">
    <property type="entry name" value="2_5_ligase"/>
    <property type="match status" value="1"/>
</dbReference>
<dbReference type="STRING" id="1082931.KKY_3272"/>
<feature type="active site" description="Proton acceptor" evidence="2">
    <location>
        <position position="143"/>
    </location>
</feature>
<comment type="similarity">
    <text evidence="2">Belongs to the 2H phosphoesterase superfamily. ThpR family.</text>
</comment>
<dbReference type="EC" id="3.1.4.58" evidence="2"/>
<feature type="active site" description="Proton donor" evidence="2">
    <location>
        <position position="59"/>
    </location>
</feature>
<dbReference type="PANTHER" id="PTHR35561">
    <property type="entry name" value="RNA 2',3'-CYCLIC PHOSPHODIESTERASE"/>
    <property type="match status" value="1"/>
</dbReference>
<gene>
    <name evidence="3" type="ordered locus">KKY_3272</name>
</gene>
<dbReference type="SUPFAM" id="SSF55144">
    <property type="entry name" value="LigT-like"/>
    <property type="match status" value="1"/>
</dbReference>
<dbReference type="KEGG" id="phl:KKY_3272"/>
<dbReference type="GO" id="GO:0004113">
    <property type="term" value="F:2',3'-cyclic-nucleotide 3'-phosphodiesterase activity"/>
    <property type="evidence" value="ECO:0007669"/>
    <property type="project" value="InterPro"/>
</dbReference>
<dbReference type="InterPro" id="IPR004175">
    <property type="entry name" value="RNA_CPDase"/>
</dbReference>
<comment type="function">
    <text evidence="2">Hydrolyzes RNA 2',3'-cyclic phosphodiester to an RNA 2'-phosphomonoester.</text>
</comment>
<keyword evidence="3" id="KW-0436">Ligase</keyword>
<evidence type="ECO:0000256" key="1">
    <source>
        <dbReference type="ARBA" id="ARBA00022801"/>
    </source>
</evidence>
<name>G4R6Y7_PELHB</name>
<accession>G4R6Y7</accession>
<reference evidence="3 4" key="1">
    <citation type="journal article" date="2012" name="J. Bacteriol.">
        <title>Complete genome sequence of Pelagibacterium halotolerans B2T.</title>
        <authorList>
            <person name="Huo Y.Y."/>
            <person name="Cheng H."/>
            <person name="Han X.F."/>
            <person name="Jiang X.W."/>
            <person name="Sun C."/>
            <person name="Zhang X.Q."/>
            <person name="Zhu X.F."/>
            <person name="Liu Y.F."/>
            <person name="Li P.F."/>
            <person name="Ni P.X."/>
            <person name="Wu M."/>
        </authorList>
    </citation>
    <scope>NUCLEOTIDE SEQUENCE [LARGE SCALE GENOMIC DNA]</scope>
    <source>
        <strain evidence="4">DSM 22347 / JCM 15775 / CGMCC 1.7692 / B2</strain>
    </source>
</reference>
<dbReference type="HOGENOM" id="CLU_081251_0_1_5"/>
<evidence type="ECO:0000313" key="4">
    <source>
        <dbReference type="Proteomes" id="UP000008850"/>
    </source>
</evidence>
<evidence type="ECO:0000256" key="2">
    <source>
        <dbReference type="HAMAP-Rule" id="MF_01940"/>
    </source>
</evidence>
<keyword evidence="4" id="KW-1185">Reference proteome</keyword>
<dbReference type="PANTHER" id="PTHR35561:SF1">
    <property type="entry name" value="RNA 2',3'-CYCLIC PHOSPHODIESTERASE"/>
    <property type="match status" value="1"/>
</dbReference>
<comment type="catalytic activity">
    <reaction evidence="2">
        <text>a 3'-end 2',3'-cyclophospho-ribonucleotide-RNA + H2O = a 3'-end 2'-phospho-ribonucleotide-RNA + H(+)</text>
        <dbReference type="Rhea" id="RHEA:11828"/>
        <dbReference type="Rhea" id="RHEA-COMP:10464"/>
        <dbReference type="Rhea" id="RHEA-COMP:17353"/>
        <dbReference type="ChEBI" id="CHEBI:15377"/>
        <dbReference type="ChEBI" id="CHEBI:15378"/>
        <dbReference type="ChEBI" id="CHEBI:83064"/>
        <dbReference type="ChEBI" id="CHEBI:173113"/>
        <dbReference type="EC" id="3.1.4.58"/>
    </reaction>
</comment>
<dbReference type="Proteomes" id="UP000008850">
    <property type="component" value="Chromosome"/>
</dbReference>
<protein>
    <recommendedName>
        <fullName evidence="2">RNA 2',3'-cyclic phosphodiesterase</fullName>
        <shortName evidence="2">RNA 2',3'-CPDase</shortName>
        <ecNumber evidence="2">3.1.4.58</ecNumber>
    </recommendedName>
</protein>
<dbReference type="InterPro" id="IPR009097">
    <property type="entry name" value="Cyclic_Pdiesterase"/>
</dbReference>
<dbReference type="EMBL" id="CP003075">
    <property type="protein sequence ID" value="AEQ53260.1"/>
    <property type="molecule type" value="Genomic_DNA"/>
</dbReference>
<keyword evidence="1 2" id="KW-0378">Hydrolase</keyword>
<sequence>MIGFDSGRAGSAGRPGHGGFSLMPRLFTGLQIPSDIAFVLSLKRGGLSGARWIDPENYHVTLRYIGDIDHRTAGEVYDALEMHADVEPFDLTISHLGVFGGNKPRALYAAIAPSEPLNRLQASQERLLQRIGLSPDGRKFVPHVTLARLRDTGPSDLARHIAQAGHFAPMQFSVDEFVVFSSRDSVGGGPYIVEQDYPLAA</sequence>
<dbReference type="AlphaFoldDB" id="G4R6Y7"/>
<feature type="short sequence motif" description="HXTX 2" evidence="2">
    <location>
        <begin position="143"/>
        <end position="146"/>
    </location>
</feature>
<dbReference type="GO" id="GO:0016874">
    <property type="term" value="F:ligase activity"/>
    <property type="evidence" value="ECO:0007669"/>
    <property type="project" value="UniProtKB-KW"/>
</dbReference>
<dbReference type="Pfam" id="PF13563">
    <property type="entry name" value="2_5_RNA_ligase2"/>
    <property type="match status" value="1"/>
</dbReference>